<evidence type="ECO:0000256" key="7">
    <source>
        <dbReference type="ARBA" id="ARBA00022763"/>
    </source>
</evidence>
<dbReference type="InterPro" id="IPR004149">
    <property type="entry name" value="Znf_DNAligase_C4"/>
</dbReference>
<dbReference type="Proteomes" id="UP000019205">
    <property type="component" value="Chromosome"/>
</dbReference>
<feature type="binding site" evidence="14">
    <location>
        <position position="115"/>
    </location>
    <ligand>
        <name>NAD(+)</name>
        <dbReference type="ChEBI" id="CHEBI:57540"/>
    </ligand>
</feature>
<feature type="binding site" evidence="14">
    <location>
        <begin position="83"/>
        <end position="84"/>
    </location>
    <ligand>
        <name>NAD(+)</name>
        <dbReference type="ChEBI" id="CHEBI:57540"/>
    </ligand>
</feature>
<dbReference type="PANTHER" id="PTHR23389">
    <property type="entry name" value="CHROMOSOME TRANSMISSION FIDELITY FACTOR 18"/>
    <property type="match status" value="1"/>
</dbReference>
<proteinExistence type="inferred from homology"/>
<keyword evidence="10 14" id="KW-0520">NAD</keyword>
<dbReference type="Gene3D" id="1.10.150.20">
    <property type="entry name" value="5' to 3' exonuclease, C-terminal subdomain"/>
    <property type="match status" value="2"/>
</dbReference>
<dbReference type="PANTHER" id="PTHR23389:SF9">
    <property type="entry name" value="DNA LIGASE"/>
    <property type="match status" value="1"/>
</dbReference>
<feature type="binding site" evidence="14">
    <location>
        <position position="434"/>
    </location>
    <ligand>
        <name>Zn(2+)</name>
        <dbReference type="ChEBI" id="CHEBI:29105"/>
    </ligand>
</feature>
<dbReference type="InterPro" id="IPR012340">
    <property type="entry name" value="NA-bd_OB-fold"/>
</dbReference>
<evidence type="ECO:0000256" key="15">
    <source>
        <dbReference type="RuleBase" id="RU000618"/>
    </source>
</evidence>
<organism evidence="18 19">
    <name type="scientific">Congregibacter litoralis KT71</name>
    <dbReference type="NCBI Taxonomy" id="314285"/>
    <lineage>
        <taxon>Bacteria</taxon>
        <taxon>Pseudomonadati</taxon>
        <taxon>Pseudomonadota</taxon>
        <taxon>Gammaproteobacteria</taxon>
        <taxon>Cellvibrionales</taxon>
        <taxon>Halieaceae</taxon>
        <taxon>Congregibacter</taxon>
    </lineage>
</organism>
<dbReference type="Pfam" id="PF00533">
    <property type="entry name" value="BRCT"/>
    <property type="match status" value="1"/>
</dbReference>
<dbReference type="InterPro" id="IPR018239">
    <property type="entry name" value="DNA_ligase_AS"/>
</dbReference>
<reference evidence="18 19" key="1">
    <citation type="journal article" date="2007" name="Proc. Natl. Acad. Sci. U.S.A.">
        <title>Characterization of a marine gammaproteobacterium capable of aerobic anoxygenic photosynthesis.</title>
        <authorList>
            <person name="Fuchs B.M."/>
            <person name="Spring S."/>
            <person name="Teeling H."/>
            <person name="Quast C."/>
            <person name="Wulf J."/>
            <person name="Schattenhofer M."/>
            <person name="Yan S."/>
            <person name="Ferriera S."/>
            <person name="Johnson J."/>
            <person name="Glockner F.O."/>
            <person name="Amann R."/>
        </authorList>
    </citation>
    <scope>NUCLEOTIDE SEQUENCE [LARGE SCALE GENOMIC DNA]</scope>
    <source>
        <strain evidence="18">KT71</strain>
    </source>
</reference>
<dbReference type="FunFam" id="2.40.50.140:FF:000012">
    <property type="entry name" value="DNA ligase"/>
    <property type="match status" value="1"/>
</dbReference>
<dbReference type="SMART" id="SM00278">
    <property type="entry name" value="HhH1"/>
    <property type="match status" value="4"/>
</dbReference>
<keyword evidence="14" id="KW-0464">Manganese</keyword>
<dbReference type="FunFam" id="1.10.150.20:FF:000007">
    <property type="entry name" value="DNA ligase"/>
    <property type="match status" value="1"/>
</dbReference>
<evidence type="ECO:0000256" key="16">
    <source>
        <dbReference type="SAM" id="Coils"/>
    </source>
</evidence>
<evidence type="ECO:0000256" key="2">
    <source>
        <dbReference type="ARBA" id="ARBA00012722"/>
    </source>
</evidence>
<feature type="active site" description="N6-AMP-lysine intermediate" evidence="14">
    <location>
        <position position="117"/>
    </location>
</feature>
<dbReference type="OrthoDB" id="9759736at2"/>
<feature type="binding site" evidence="14">
    <location>
        <position position="292"/>
    </location>
    <ligand>
        <name>NAD(+)</name>
        <dbReference type="ChEBI" id="CHEBI:57540"/>
    </ligand>
</feature>
<dbReference type="GO" id="GO:0006281">
    <property type="term" value="P:DNA repair"/>
    <property type="evidence" value="ECO:0007669"/>
    <property type="project" value="UniProtKB-KW"/>
</dbReference>
<evidence type="ECO:0000313" key="19">
    <source>
        <dbReference type="Proteomes" id="UP000019205"/>
    </source>
</evidence>
<keyword evidence="4 14" id="KW-0436">Ligase</keyword>
<evidence type="ECO:0000256" key="1">
    <source>
        <dbReference type="ARBA" id="ARBA00004067"/>
    </source>
</evidence>
<dbReference type="InterPro" id="IPR001679">
    <property type="entry name" value="DNA_ligase"/>
</dbReference>
<evidence type="ECO:0000256" key="12">
    <source>
        <dbReference type="ARBA" id="ARBA00034005"/>
    </source>
</evidence>
<dbReference type="InterPro" id="IPR036420">
    <property type="entry name" value="BRCT_dom_sf"/>
</dbReference>
<dbReference type="GO" id="GO:0006260">
    <property type="term" value="P:DNA replication"/>
    <property type="evidence" value="ECO:0007669"/>
    <property type="project" value="UniProtKB-KW"/>
</dbReference>
<dbReference type="Gene3D" id="3.30.470.30">
    <property type="entry name" value="DNA ligase/mRNA capping enzyme"/>
    <property type="match status" value="1"/>
</dbReference>
<feature type="domain" description="BRCT" evidence="17">
    <location>
        <begin position="593"/>
        <end position="674"/>
    </location>
</feature>
<comment type="catalytic activity">
    <reaction evidence="12 14 15">
        <text>NAD(+) + (deoxyribonucleotide)n-3'-hydroxyl + 5'-phospho-(deoxyribonucleotide)m = (deoxyribonucleotide)n+m + AMP + beta-nicotinamide D-nucleotide.</text>
        <dbReference type="EC" id="6.5.1.2"/>
    </reaction>
</comment>
<dbReference type="Pfam" id="PF03120">
    <property type="entry name" value="OB_DNA_ligase"/>
    <property type="match status" value="1"/>
</dbReference>
<dbReference type="SUPFAM" id="SSF50249">
    <property type="entry name" value="Nucleic acid-binding proteins"/>
    <property type="match status" value="1"/>
</dbReference>
<dbReference type="GO" id="GO:0003911">
    <property type="term" value="F:DNA ligase (NAD+) activity"/>
    <property type="evidence" value="ECO:0007669"/>
    <property type="project" value="UniProtKB-UniRule"/>
</dbReference>
<accession>A4A3M2</accession>
<evidence type="ECO:0000256" key="8">
    <source>
        <dbReference type="ARBA" id="ARBA00022833"/>
    </source>
</evidence>
<dbReference type="FunFam" id="3.30.470.30:FF:000001">
    <property type="entry name" value="DNA ligase"/>
    <property type="match status" value="1"/>
</dbReference>
<dbReference type="PROSITE" id="PS01055">
    <property type="entry name" value="DNA_LIGASE_N1"/>
    <property type="match status" value="1"/>
</dbReference>
<evidence type="ECO:0000256" key="6">
    <source>
        <dbReference type="ARBA" id="ARBA00022723"/>
    </source>
</evidence>
<dbReference type="InterPro" id="IPR013840">
    <property type="entry name" value="DNAligase_N"/>
</dbReference>
<dbReference type="InterPro" id="IPR004150">
    <property type="entry name" value="NAD_DNA_ligase_OB"/>
</dbReference>
<reference evidence="18 19" key="2">
    <citation type="journal article" date="2009" name="PLoS ONE">
        <title>The photosynthetic apparatus and its regulation in the aerobic gammaproteobacterium Congregibacter litoralis gen. nov., sp. nov.</title>
        <authorList>
            <person name="Spring S."/>
            <person name="Lunsdorf H."/>
            <person name="Fuchs B.M."/>
            <person name="Tindall B.J."/>
        </authorList>
    </citation>
    <scope>NUCLEOTIDE SEQUENCE [LARGE SCALE GENOMIC DNA]</scope>
    <source>
        <strain evidence="18">KT71</strain>
    </source>
</reference>
<dbReference type="Gene3D" id="6.20.10.30">
    <property type="match status" value="1"/>
</dbReference>
<name>A4A3M2_9GAMM</name>
<dbReference type="InterPro" id="IPR013839">
    <property type="entry name" value="DNAligase_adenylation"/>
</dbReference>
<keyword evidence="8 14" id="KW-0862">Zinc</keyword>
<feature type="binding site" evidence="14">
    <location>
        <position position="410"/>
    </location>
    <ligand>
        <name>Zn(2+)</name>
        <dbReference type="ChEBI" id="CHEBI:29105"/>
    </ligand>
</feature>
<feature type="binding site" evidence="14">
    <location>
        <position position="413"/>
    </location>
    <ligand>
        <name>Zn(2+)</name>
        <dbReference type="ChEBI" id="CHEBI:29105"/>
    </ligand>
</feature>
<feature type="binding site" evidence="14">
    <location>
        <position position="175"/>
    </location>
    <ligand>
        <name>NAD(+)</name>
        <dbReference type="ChEBI" id="CHEBI:57540"/>
    </ligand>
</feature>
<keyword evidence="16" id="KW-0175">Coiled coil</keyword>
<dbReference type="CDD" id="cd17748">
    <property type="entry name" value="BRCT_DNA_ligase_like"/>
    <property type="match status" value="1"/>
</dbReference>
<feature type="binding site" evidence="14">
    <location>
        <position position="138"/>
    </location>
    <ligand>
        <name>NAD(+)</name>
        <dbReference type="ChEBI" id="CHEBI:57540"/>
    </ligand>
</feature>
<dbReference type="GO" id="GO:0003677">
    <property type="term" value="F:DNA binding"/>
    <property type="evidence" value="ECO:0007669"/>
    <property type="project" value="InterPro"/>
</dbReference>
<dbReference type="Gene3D" id="1.10.287.610">
    <property type="entry name" value="Helix hairpin bin"/>
    <property type="match status" value="1"/>
</dbReference>
<evidence type="ECO:0000256" key="4">
    <source>
        <dbReference type="ARBA" id="ARBA00022598"/>
    </source>
</evidence>
<dbReference type="SUPFAM" id="SSF47781">
    <property type="entry name" value="RuvA domain 2-like"/>
    <property type="match status" value="1"/>
</dbReference>
<dbReference type="InterPro" id="IPR001357">
    <property type="entry name" value="BRCT_dom"/>
</dbReference>
<dbReference type="Pfam" id="PF01653">
    <property type="entry name" value="DNA_ligase_aden"/>
    <property type="match status" value="1"/>
</dbReference>
<dbReference type="GO" id="GO:0005829">
    <property type="term" value="C:cytosol"/>
    <property type="evidence" value="ECO:0007669"/>
    <property type="project" value="TreeGrafter"/>
</dbReference>
<comment type="similarity">
    <text evidence="13 14">Belongs to the NAD-dependent DNA ligase family. LigA subfamily.</text>
</comment>
<dbReference type="SUPFAM" id="SSF52113">
    <property type="entry name" value="BRCT domain"/>
    <property type="match status" value="1"/>
</dbReference>
<evidence type="ECO:0000256" key="3">
    <source>
        <dbReference type="ARBA" id="ARBA00013308"/>
    </source>
</evidence>
<keyword evidence="5 14" id="KW-0235">DNA replication</keyword>
<sequence length="674" mass="72933">MPGDDIRNRVHSLREQLERWNHEYYILDSPTVPDQEYDGALRELQTLEEAHPELRDASSPTQRVGAAPLSAFSSVEHPMPMLSLDNAFSDEELAAFLKRVVDRLDVDSVPELVAEPKLDGIAVSLIYREGLLERAATRGDGTYGEDITLNVRTIRSVPLKLRGASCPALVEIRGEIFMPRAGFEAFNEHARRHGEKPFVNPRNAAAGSLRQLDSKITARRPLEFCAYASGQHPEEGWPGSHWDVLQLFASWGVPISRYAERLSGLDDCIDYFHRLGDERDALSFDIDGIVYKVNDFAAQRELGFVARAPRWSIARKFPAQEAVTKVTGVEFQVGRTGAITPVARLEPVFVGGVTVSNATLHNMDEIARLNLHHGDSVVVRRAGDVIPQVVSVIAERREESSAPIDAPPSCPVCQSPVERVAGEATLRCTGGLVCAAQLKAAVRHFASRRAMDIDGLGEKIVEQLVDRGLVRDVADLFKLEQGALLSLERMGEKSAAKLLAAIDASRQTTLPRFIFALGVREVGEATALALANHFGTLEALSGADLDDLLEVPDVGPVVAEHVHGFFRADANLGVLRRLLEAGIAWPAVAVAPEVGGALDGQVWVVSGKLESQSRDEAEAALRALGARTAKSVSGKTTVLLAGPGAGSKLSKAESLGVEVISEAEFLTRLEAAAP</sequence>
<comment type="function">
    <text evidence="1 14">DNA ligase that catalyzes the formation of phosphodiester linkages between 5'-phosphoryl and 3'-hydroxyl groups in double-stranded DNA using NAD as a coenzyme and as the energy source for the reaction. It is essential for DNA replication and repair of damaged DNA.</text>
</comment>
<dbReference type="HOGENOM" id="CLU_007764_2_1_6"/>
<evidence type="ECO:0000256" key="14">
    <source>
        <dbReference type="HAMAP-Rule" id="MF_01588"/>
    </source>
</evidence>
<dbReference type="HAMAP" id="MF_01588">
    <property type="entry name" value="DNA_ligase_A"/>
    <property type="match status" value="1"/>
</dbReference>
<protein>
    <recommendedName>
        <fullName evidence="3 14">DNA ligase</fullName>
        <ecNumber evidence="2 14">6.5.1.2</ecNumber>
    </recommendedName>
    <alternativeName>
        <fullName evidence="14">Polydeoxyribonucleotide synthase [NAD(+)]</fullName>
    </alternativeName>
</protein>
<dbReference type="Pfam" id="PF12826">
    <property type="entry name" value="HHH_2"/>
    <property type="match status" value="1"/>
</dbReference>
<dbReference type="STRING" id="314285.KT71_16536"/>
<dbReference type="Pfam" id="PF14520">
    <property type="entry name" value="HHH_5"/>
    <property type="match status" value="1"/>
</dbReference>
<dbReference type="EC" id="6.5.1.2" evidence="2 14"/>
<evidence type="ECO:0000259" key="17">
    <source>
        <dbReference type="PROSITE" id="PS50172"/>
    </source>
</evidence>
<dbReference type="CDD" id="cd00114">
    <property type="entry name" value="LIGANc"/>
    <property type="match status" value="1"/>
</dbReference>
<keyword evidence="9 14" id="KW-0460">Magnesium</keyword>
<evidence type="ECO:0000313" key="18">
    <source>
        <dbReference type="EMBL" id="EAQ99295.1"/>
    </source>
</evidence>
<keyword evidence="6 14" id="KW-0479">Metal-binding</keyword>
<dbReference type="RefSeq" id="WP_008295740.1">
    <property type="nucleotide sequence ID" value="NZ_CM002299.1"/>
</dbReference>
<dbReference type="InterPro" id="IPR003583">
    <property type="entry name" value="Hlx-hairpin-Hlx_DNA-bd_motif"/>
</dbReference>
<dbReference type="SUPFAM" id="SSF56091">
    <property type="entry name" value="DNA ligase/mRNA capping enzyme, catalytic domain"/>
    <property type="match status" value="1"/>
</dbReference>
<evidence type="ECO:0000256" key="9">
    <source>
        <dbReference type="ARBA" id="ARBA00022842"/>
    </source>
</evidence>
<feature type="binding site" evidence="14">
    <location>
        <position position="316"/>
    </location>
    <ligand>
        <name>NAD(+)</name>
        <dbReference type="ChEBI" id="CHEBI:57540"/>
    </ligand>
</feature>
<dbReference type="GO" id="GO:0046872">
    <property type="term" value="F:metal ion binding"/>
    <property type="evidence" value="ECO:0007669"/>
    <property type="project" value="UniProtKB-KW"/>
</dbReference>
<dbReference type="NCBIfam" id="NF005932">
    <property type="entry name" value="PRK07956.1"/>
    <property type="match status" value="1"/>
</dbReference>
<keyword evidence="11 14" id="KW-0234">DNA repair</keyword>
<comment type="caution">
    <text evidence="18">The sequence shown here is derived from an EMBL/GenBank/DDBJ whole genome shotgun (WGS) entry which is preliminary data.</text>
</comment>
<dbReference type="Gene3D" id="2.40.50.140">
    <property type="entry name" value="Nucleic acid-binding proteins"/>
    <property type="match status" value="1"/>
</dbReference>
<dbReference type="eggNOG" id="COG0272">
    <property type="taxonomic scope" value="Bacteria"/>
</dbReference>
<dbReference type="EMBL" id="AAOA02000001">
    <property type="protein sequence ID" value="EAQ99295.1"/>
    <property type="molecule type" value="Genomic_DNA"/>
</dbReference>
<evidence type="ECO:0000256" key="5">
    <source>
        <dbReference type="ARBA" id="ARBA00022705"/>
    </source>
</evidence>
<dbReference type="Gene3D" id="3.40.50.10190">
    <property type="entry name" value="BRCT domain"/>
    <property type="match status" value="1"/>
</dbReference>
<dbReference type="Pfam" id="PF03119">
    <property type="entry name" value="DNA_ligase_ZBD"/>
    <property type="match status" value="1"/>
</dbReference>
<dbReference type="SMART" id="SM00292">
    <property type="entry name" value="BRCT"/>
    <property type="match status" value="1"/>
</dbReference>
<dbReference type="PIRSF" id="PIRSF001604">
    <property type="entry name" value="LigA"/>
    <property type="match status" value="1"/>
</dbReference>
<dbReference type="InterPro" id="IPR010994">
    <property type="entry name" value="RuvA_2-like"/>
</dbReference>
<dbReference type="InterPro" id="IPR033136">
    <property type="entry name" value="DNA_ligase_CS"/>
</dbReference>
<dbReference type="PROSITE" id="PS01056">
    <property type="entry name" value="DNA_LIGASE_N2"/>
    <property type="match status" value="1"/>
</dbReference>
<gene>
    <name evidence="14" type="primary">ligA</name>
    <name evidence="18" type="ORF">KT71_16536</name>
</gene>
<dbReference type="InterPro" id="IPR041663">
    <property type="entry name" value="DisA/LigA_HHH"/>
</dbReference>
<dbReference type="NCBIfam" id="TIGR00575">
    <property type="entry name" value="dnlj"/>
    <property type="match status" value="1"/>
</dbReference>
<evidence type="ECO:0000256" key="13">
    <source>
        <dbReference type="ARBA" id="ARBA00060881"/>
    </source>
</evidence>
<feature type="binding site" evidence="14">
    <location>
        <begin position="34"/>
        <end position="38"/>
    </location>
    <ligand>
        <name>NAD(+)</name>
        <dbReference type="ChEBI" id="CHEBI:57540"/>
    </ligand>
</feature>
<comment type="caution">
    <text evidence="14">Lacks conserved residue(s) required for the propagation of feature annotation.</text>
</comment>
<feature type="coiled-coil region" evidence="16">
    <location>
        <begin position="3"/>
        <end position="57"/>
    </location>
</feature>
<dbReference type="AlphaFoldDB" id="A4A3M2"/>
<dbReference type="SMART" id="SM00532">
    <property type="entry name" value="LIGANc"/>
    <property type="match status" value="1"/>
</dbReference>
<dbReference type="FunFam" id="1.10.150.20:FF:000006">
    <property type="entry name" value="DNA ligase"/>
    <property type="match status" value="1"/>
</dbReference>
<dbReference type="PROSITE" id="PS50172">
    <property type="entry name" value="BRCT"/>
    <property type="match status" value="1"/>
</dbReference>
<keyword evidence="19" id="KW-1185">Reference proteome</keyword>
<evidence type="ECO:0000256" key="10">
    <source>
        <dbReference type="ARBA" id="ARBA00023027"/>
    </source>
</evidence>
<keyword evidence="7 14" id="KW-0227">DNA damage</keyword>
<comment type="cofactor">
    <cofactor evidence="14">
        <name>Mg(2+)</name>
        <dbReference type="ChEBI" id="CHEBI:18420"/>
    </cofactor>
    <cofactor evidence="14">
        <name>Mn(2+)</name>
        <dbReference type="ChEBI" id="CHEBI:29035"/>
    </cofactor>
</comment>
<evidence type="ECO:0000256" key="11">
    <source>
        <dbReference type="ARBA" id="ARBA00023204"/>
    </source>
</evidence>